<protein>
    <submittedName>
        <fullName evidence="2">ATP-dependent helicase/nuclease subunit B</fullName>
        <ecNumber evidence="2">3.1.-.-</ecNumber>
        <ecNumber evidence="2">3.6.4.12</ecNumber>
    </submittedName>
</protein>
<dbReference type="EC" id="3.1.-.-" evidence="2"/>
<keyword evidence="2" id="KW-0378">Hydrolase</keyword>
<name>A0A7X0JMH8_9HYPH</name>
<dbReference type="EC" id="3.6.4.12" evidence="2"/>
<dbReference type="Proteomes" id="UP000585437">
    <property type="component" value="Unassembled WGS sequence"/>
</dbReference>
<dbReference type="AlphaFoldDB" id="A0A7X0JMH8"/>
<proteinExistence type="predicted"/>
<feature type="domain" description="PD-(D/E)XK endonuclease-like" evidence="1">
    <location>
        <begin position="792"/>
        <end position="1025"/>
    </location>
</feature>
<evidence type="ECO:0000313" key="2">
    <source>
        <dbReference type="EMBL" id="MBB6510329.1"/>
    </source>
</evidence>
<comment type="caution">
    <text evidence="2">The sequence shown here is derived from an EMBL/GenBank/DDBJ whole genome shotgun (WGS) entry which is preliminary data.</text>
</comment>
<keyword evidence="3" id="KW-1185">Reference proteome</keyword>
<dbReference type="InterPro" id="IPR038726">
    <property type="entry name" value="PDDEXK_AddAB-type"/>
</dbReference>
<dbReference type="Gene3D" id="3.90.320.10">
    <property type="match status" value="1"/>
</dbReference>
<dbReference type="InterPro" id="IPR014153">
    <property type="entry name" value="Ds_break_AddB"/>
</dbReference>
<evidence type="ECO:0000259" key="1">
    <source>
        <dbReference type="Pfam" id="PF12705"/>
    </source>
</evidence>
<keyword evidence="2" id="KW-0547">Nucleotide-binding</keyword>
<keyword evidence="2" id="KW-0347">Helicase</keyword>
<sequence length="1077" mass="117659">MPATKQGPDPMSDASPNRLFSIPSGAPFLKTLAAALCDGRLNETFRYDPQNPLSLADVTIFVPTRRSARVLRSEFVDLLGGHAAILPVIRPLGETDDDQGFFDLVAPEEMDLALPIGGTARLLELGRLILAWRNQLPKIVLDVHSASPLVAPASPADAIWLARALAELIDAIETEERDWKDLDNLQTGEHALWWQLTAEFLKIASGFWPTRLEELKRSSPAKHRASILRGEARRITERQHKGPVIVAGSTGSVPAAAELIASISRLAEGTVVLPGLDMTMPQDQWDMVGEETFDGKPDPSSRSHPQFGLSRLLKKIGATREDVTVIGETQADLAFRAEAISQALVPAKATDRWNTWRQDADPEKLRAAFADVSLIEAANEREEAVAIAIALRLALEKPGRNGGEAQAALITPDRALGRRVTAELARFGILADDSAGSALSGTPQGTLTQLLLEATLRPGDPVAIVGLLKHPLIRLGLPPDELRAAIDALEVLALRGGVGDMDISALEPLLDAQLTAILEDRHMPHWRSSLPEGAVGQAKDIAKRISAAVEPLVSAFIRRRPDGRGLTARLTLSDWATRTGRALEALCIDERGDLSALWSGEPGERLSGLLGEVIETEGQIEADGPQWIDIVMALTTGEAVKPRSLAHPRVFIFGTLEARLQSVDTMILGGLNEGSWPGQTVNNPFLSRSMKTDMGLEPPERRIGQLAHDFEMACGTRNLIFSRSTRQGSTPTVASRWLQRLLALGGKSFAEELKARGKDVLHWASLIDRGDNQQPARRPAPKPPAELQPVKYSFSEVGRLRRDPYSIYARRILKLDPLAPFNEDPGAAQRGTLYHAIIDRYTREGHKPGTPVSREAMQRITRELFDAEQLPPHIDRVWRPRFVEVARAFLDWEERRAPDVRSSVTEAGAGFDVESAGIRVTGIADRIDIKRSGEADIIDYKTGLNPSILQARSLLDPQLALEAAALQAGAFKTMGIQRPGDLLYVRLRPGDRFKEDRINNEGATANAKRQPKSAIDLAQESIDQLTKFVIKLRQGDAGFASRLVPFAQGDFGGEYDHLARVAEWSTADDDGEADADE</sequence>
<dbReference type="Pfam" id="PF12705">
    <property type="entry name" value="PDDEXK_1"/>
    <property type="match status" value="1"/>
</dbReference>
<dbReference type="EMBL" id="JACHBU010000008">
    <property type="protein sequence ID" value="MBB6510329.1"/>
    <property type="molecule type" value="Genomic_DNA"/>
</dbReference>
<dbReference type="NCBIfam" id="TIGR02786">
    <property type="entry name" value="addB_alphas"/>
    <property type="match status" value="1"/>
</dbReference>
<dbReference type="GO" id="GO:0016787">
    <property type="term" value="F:hydrolase activity"/>
    <property type="evidence" value="ECO:0007669"/>
    <property type="project" value="UniProtKB-KW"/>
</dbReference>
<reference evidence="2 3" key="1">
    <citation type="submission" date="2020-08" db="EMBL/GenBank/DDBJ databases">
        <title>The Agave Microbiome: Exploring the role of microbial communities in plant adaptations to desert environments.</title>
        <authorList>
            <person name="Partida-Martinez L.P."/>
        </authorList>
    </citation>
    <scope>NUCLEOTIDE SEQUENCE [LARGE SCALE GENOMIC DNA]</scope>
    <source>
        <strain evidence="2 3">AS3.12</strain>
    </source>
</reference>
<evidence type="ECO:0000313" key="3">
    <source>
        <dbReference type="Proteomes" id="UP000585437"/>
    </source>
</evidence>
<dbReference type="SUPFAM" id="SSF52540">
    <property type="entry name" value="P-loop containing nucleoside triphosphate hydrolases"/>
    <property type="match status" value="1"/>
</dbReference>
<dbReference type="InterPro" id="IPR027417">
    <property type="entry name" value="P-loop_NTPase"/>
</dbReference>
<dbReference type="GO" id="GO:0003678">
    <property type="term" value="F:DNA helicase activity"/>
    <property type="evidence" value="ECO:0007669"/>
    <property type="project" value="UniProtKB-EC"/>
</dbReference>
<organism evidence="2 3">
    <name type="scientific">Rhizobium soli</name>
    <dbReference type="NCBI Taxonomy" id="424798"/>
    <lineage>
        <taxon>Bacteria</taxon>
        <taxon>Pseudomonadati</taxon>
        <taxon>Pseudomonadota</taxon>
        <taxon>Alphaproteobacteria</taxon>
        <taxon>Hyphomicrobiales</taxon>
        <taxon>Rhizobiaceae</taxon>
        <taxon>Rhizobium/Agrobacterium group</taxon>
        <taxon>Rhizobium</taxon>
    </lineage>
</organism>
<dbReference type="InterPro" id="IPR011604">
    <property type="entry name" value="PDDEXK-like_dom_sf"/>
</dbReference>
<accession>A0A7X0JMH8</accession>
<gene>
    <name evidence="2" type="ORF">F4695_003718</name>
</gene>
<keyword evidence="2" id="KW-0067">ATP-binding</keyword>